<dbReference type="InterPro" id="IPR004802">
    <property type="entry name" value="tRNA_PsdUridine_synth_B_fam"/>
</dbReference>
<dbReference type="PANTHER" id="PTHR23127">
    <property type="entry name" value="CENTROMERE/MICROTUBULE BINDING PROTEIN CBF5"/>
    <property type="match status" value="1"/>
</dbReference>
<dbReference type="Gene3D" id="2.30.130.10">
    <property type="entry name" value="PUA domain"/>
    <property type="match status" value="1"/>
</dbReference>
<dbReference type="Proteomes" id="UP000316080">
    <property type="component" value="Unassembled WGS sequence"/>
</dbReference>
<dbReference type="InterPro" id="IPR015947">
    <property type="entry name" value="PUA-like_sf"/>
</dbReference>
<evidence type="ECO:0000313" key="9">
    <source>
        <dbReference type="EMBL" id="TDA38414.1"/>
    </source>
</evidence>
<dbReference type="SMART" id="SM00359">
    <property type="entry name" value="PUA"/>
    <property type="match status" value="1"/>
</dbReference>
<evidence type="ECO:0000259" key="7">
    <source>
        <dbReference type="SMART" id="SM01136"/>
    </source>
</evidence>
<dbReference type="FunFam" id="3.30.2350.10:FF:000001">
    <property type="entry name" value="H/ACA ribonucleoprotein complex subunit CBF5"/>
    <property type="match status" value="1"/>
</dbReference>
<accession>A0A523BC10</accession>
<dbReference type="GO" id="GO:0160148">
    <property type="term" value="F:tRNA pseudouridine(55) synthase activity"/>
    <property type="evidence" value="ECO:0007669"/>
    <property type="project" value="UniProtKB-EC"/>
</dbReference>
<evidence type="ECO:0000256" key="4">
    <source>
        <dbReference type="ARBA" id="ARBA00060775"/>
    </source>
</evidence>
<dbReference type="InterPro" id="IPR004521">
    <property type="entry name" value="Uncharacterised_CHP00451"/>
</dbReference>
<dbReference type="Gene3D" id="3.30.2350.10">
    <property type="entry name" value="Pseudouridine synthase"/>
    <property type="match status" value="1"/>
</dbReference>
<name>A0A523BC10_9CREN</name>
<dbReference type="NCBIfam" id="TIGR00451">
    <property type="entry name" value="unchar_dom_2"/>
    <property type="match status" value="1"/>
</dbReference>
<dbReference type="InterPro" id="IPR020103">
    <property type="entry name" value="PsdUridine_synth_cat_dom_sf"/>
</dbReference>
<dbReference type="CDD" id="cd02572">
    <property type="entry name" value="PseudoU_synth_hDyskerin"/>
    <property type="match status" value="1"/>
</dbReference>
<comment type="caution">
    <text evidence="9">The sequence shown here is derived from an EMBL/GenBank/DDBJ whole genome shotgun (WGS) entry which is preliminary data.</text>
</comment>
<comment type="catalytic activity">
    <reaction evidence="5">
        <text>uridine(55) in tRNA = pseudouridine(55) in tRNA</text>
        <dbReference type="Rhea" id="RHEA:42532"/>
        <dbReference type="Rhea" id="RHEA-COMP:10101"/>
        <dbReference type="Rhea" id="RHEA-COMP:10102"/>
        <dbReference type="ChEBI" id="CHEBI:65314"/>
        <dbReference type="ChEBI" id="CHEBI:65315"/>
        <dbReference type="EC" id="5.4.99.25"/>
    </reaction>
</comment>
<dbReference type="EC" id="5.4.99.25" evidence="5"/>
<dbReference type="GO" id="GO:0031118">
    <property type="term" value="P:rRNA pseudouridine synthesis"/>
    <property type="evidence" value="ECO:0007669"/>
    <property type="project" value="TreeGrafter"/>
</dbReference>
<dbReference type="HAMAP" id="MF_01081">
    <property type="entry name" value="TruB_arch"/>
    <property type="match status" value="1"/>
</dbReference>
<dbReference type="InterPro" id="IPR012960">
    <property type="entry name" value="Dyskerin-like"/>
</dbReference>
<organism evidence="9 11">
    <name type="scientific">Thermoproteota archaeon</name>
    <dbReference type="NCBI Taxonomy" id="2056631"/>
    <lineage>
        <taxon>Archaea</taxon>
        <taxon>Thermoproteota</taxon>
    </lineage>
</organism>
<dbReference type="SMART" id="SM01136">
    <property type="entry name" value="DKCLD"/>
    <property type="match status" value="1"/>
</dbReference>
<dbReference type="Pfam" id="PF01509">
    <property type="entry name" value="TruB_N"/>
    <property type="match status" value="1"/>
</dbReference>
<dbReference type="SUPFAM" id="SSF88697">
    <property type="entry name" value="PUA domain-like"/>
    <property type="match status" value="1"/>
</dbReference>
<dbReference type="Proteomes" id="UP000317265">
    <property type="component" value="Unassembled WGS sequence"/>
</dbReference>
<dbReference type="PANTHER" id="PTHR23127:SF0">
    <property type="entry name" value="H_ACA RIBONUCLEOPROTEIN COMPLEX SUBUNIT DKC1"/>
    <property type="match status" value="1"/>
</dbReference>
<dbReference type="GO" id="GO:0000495">
    <property type="term" value="P:box H/ACA sno(s)RNA 3'-end processing"/>
    <property type="evidence" value="ECO:0007669"/>
    <property type="project" value="TreeGrafter"/>
</dbReference>
<feature type="domain" description="PUA" evidence="6">
    <location>
        <begin position="249"/>
        <end position="323"/>
    </location>
</feature>
<gene>
    <name evidence="5" type="primary">truB</name>
    <name evidence="9" type="ORF">DSO09_04480</name>
    <name evidence="8" type="ORF">EF809_05485</name>
</gene>
<evidence type="ECO:0000259" key="6">
    <source>
        <dbReference type="SMART" id="SM00359"/>
    </source>
</evidence>
<proteinExistence type="inferred from homology"/>
<dbReference type="InterPro" id="IPR002478">
    <property type="entry name" value="PUA"/>
</dbReference>
<evidence type="ECO:0000313" key="11">
    <source>
        <dbReference type="Proteomes" id="UP000317265"/>
    </source>
</evidence>
<comment type="function">
    <text evidence="3 5">Could be responsible for synthesis of pseudouridine from uracil-55 in the psi GC loop of transfer RNAs.</text>
</comment>
<dbReference type="NCBIfam" id="NF003280">
    <property type="entry name" value="PRK04270.1"/>
    <property type="match status" value="1"/>
</dbReference>
<dbReference type="GO" id="GO:0031120">
    <property type="term" value="P:snRNA pseudouridine synthesis"/>
    <property type="evidence" value="ECO:0007669"/>
    <property type="project" value="TreeGrafter"/>
</dbReference>
<dbReference type="InterPro" id="IPR036974">
    <property type="entry name" value="PUA_sf"/>
</dbReference>
<feature type="domain" description="Dyskerin-like" evidence="7">
    <location>
        <begin position="15"/>
        <end position="62"/>
    </location>
</feature>
<dbReference type="GO" id="GO:1990481">
    <property type="term" value="P:mRNA pseudouridine synthesis"/>
    <property type="evidence" value="ECO:0007669"/>
    <property type="project" value="TreeGrafter"/>
</dbReference>
<dbReference type="PROSITE" id="PS50890">
    <property type="entry name" value="PUA"/>
    <property type="match status" value="1"/>
</dbReference>
<dbReference type="InterPro" id="IPR002501">
    <property type="entry name" value="PsdUridine_synth_N"/>
</dbReference>
<evidence type="ECO:0000256" key="5">
    <source>
        <dbReference type="HAMAP-Rule" id="MF_01081"/>
    </source>
</evidence>
<dbReference type="InterPro" id="IPR032819">
    <property type="entry name" value="TruB_C"/>
</dbReference>
<dbReference type="SUPFAM" id="SSF55120">
    <property type="entry name" value="Pseudouridine synthase"/>
    <property type="match status" value="1"/>
</dbReference>
<feature type="active site" description="Nucleophile" evidence="5">
    <location>
        <position position="81"/>
    </location>
</feature>
<reference evidence="8 10" key="2">
    <citation type="journal article" date="2019" name="Nat. Microbiol.">
        <title>Wide diversity of methane and short-chain alkane metabolisms in uncultured archaea.</title>
        <authorList>
            <person name="Borrel G."/>
            <person name="Adam P.S."/>
            <person name="McKay L.J."/>
            <person name="Chen L.X."/>
            <person name="Sierra-Garcia I.N."/>
            <person name="Sieber C.M."/>
            <person name="Letourneur Q."/>
            <person name="Ghozlane A."/>
            <person name="Andersen G.L."/>
            <person name="Li W.J."/>
            <person name="Hallam S.J."/>
            <person name="Muyzer G."/>
            <person name="de Oliveira V.M."/>
            <person name="Inskeep W.P."/>
            <person name="Banfield J.F."/>
            <person name="Gribaldo S."/>
        </authorList>
    </citation>
    <scope>NUCLEOTIDE SEQUENCE [LARGE SCALE GENOMIC DNA]</scope>
    <source>
        <strain evidence="8">Verst-YHS</strain>
    </source>
</reference>
<dbReference type="EMBL" id="RXIH01000044">
    <property type="protein sequence ID" value="RZN55413.1"/>
    <property type="molecule type" value="Genomic_DNA"/>
</dbReference>
<sequence>MKTDNRFIPRGKRLNEEFLIKDEEETNPNFGWKPRERPIKEYIETGVINLDKPPGPTSHEVVAWVKRMLSIDRAGHGGTLDPKVTGVLPITLGRATRFISFIMKSVKEYVTVMELHEDISEERLREVINEFIGPIYQIPPIRSSVKRALRIRTINSIKILEKVGKFVLMRVDCEAGTYIRKLCHDIGEVLGCGAHMKELRRVRAGPFREETSITLYTLLDAITLWKECNNESLIRKAIIPIEEAITDFPKIYVRDSAIDALCHGANLAAPGILRLSKGIKPGDIVCVMSLKGELVGIGKALKSSEEILELEHGIVVDMERIMMEPGLYPKGWE</sequence>
<protein>
    <recommendedName>
        <fullName evidence="5">Probable tRNA pseudouridine synthase B</fullName>
        <ecNumber evidence="5">5.4.99.25</ecNumber>
    </recommendedName>
    <alternativeName>
        <fullName evidence="5">tRNA pseudouridine(55) synthase</fullName>
        <shortName evidence="5">Psi55 synthase</shortName>
    </alternativeName>
    <alternativeName>
        <fullName evidence="5">tRNA pseudouridylate synthase</fullName>
    </alternativeName>
    <alternativeName>
        <fullName evidence="5">tRNA-uridine isomerase</fullName>
    </alternativeName>
</protein>
<dbReference type="Pfam" id="PF08068">
    <property type="entry name" value="DKCLD"/>
    <property type="match status" value="1"/>
</dbReference>
<evidence type="ECO:0000256" key="3">
    <source>
        <dbReference type="ARBA" id="ARBA00060072"/>
    </source>
</evidence>
<evidence type="ECO:0000313" key="8">
    <source>
        <dbReference type="EMBL" id="RZN55413.1"/>
    </source>
</evidence>
<evidence type="ECO:0000313" key="10">
    <source>
        <dbReference type="Proteomes" id="UP000316080"/>
    </source>
</evidence>
<dbReference type="NCBIfam" id="TIGR00425">
    <property type="entry name" value="CBF5"/>
    <property type="match status" value="1"/>
</dbReference>
<dbReference type="EMBL" id="QNVI01000052">
    <property type="protein sequence ID" value="TDA38414.1"/>
    <property type="molecule type" value="Genomic_DNA"/>
</dbReference>
<dbReference type="GO" id="GO:0003723">
    <property type="term" value="F:RNA binding"/>
    <property type="evidence" value="ECO:0007669"/>
    <property type="project" value="InterPro"/>
</dbReference>
<dbReference type="CDD" id="cd21148">
    <property type="entry name" value="PUA_Cbf5"/>
    <property type="match status" value="1"/>
</dbReference>
<dbReference type="GO" id="GO:0031119">
    <property type="term" value="P:tRNA pseudouridine synthesis"/>
    <property type="evidence" value="ECO:0007669"/>
    <property type="project" value="UniProtKB-UniRule"/>
</dbReference>
<evidence type="ECO:0000256" key="2">
    <source>
        <dbReference type="ARBA" id="ARBA00023235"/>
    </source>
</evidence>
<reference evidence="9 11" key="1">
    <citation type="journal article" date="2019" name="Nat. Microbiol.">
        <title>Expanding anaerobic alkane metabolism in the domain of Archaea.</title>
        <authorList>
            <person name="Wang Y."/>
            <person name="Wegener G."/>
            <person name="Hou J."/>
            <person name="Wang F."/>
            <person name="Xiao X."/>
        </authorList>
    </citation>
    <scope>NUCLEOTIDE SEQUENCE [LARGE SCALE GENOMIC DNA]</scope>
    <source>
        <strain evidence="9">WYZ-LMO11</strain>
    </source>
</reference>
<dbReference type="Pfam" id="PF16198">
    <property type="entry name" value="TruB_C_2"/>
    <property type="match status" value="1"/>
</dbReference>
<keyword evidence="1 5" id="KW-0819">tRNA processing</keyword>
<keyword evidence="2 5" id="KW-0413">Isomerase</keyword>
<comment type="similarity">
    <text evidence="4 5">Belongs to the pseudouridine synthase TruB family. Type 2 subfamily.</text>
</comment>
<evidence type="ECO:0000256" key="1">
    <source>
        <dbReference type="ARBA" id="ARBA00022694"/>
    </source>
</evidence>
<dbReference type="Pfam" id="PF01472">
    <property type="entry name" value="PUA"/>
    <property type="match status" value="1"/>
</dbReference>
<dbReference type="InterPro" id="IPR026326">
    <property type="entry name" value="TruB_arch"/>
</dbReference>
<dbReference type="AlphaFoldDB" id="A0A523BC10"/>